<reference evidence="3 4" key="1">
    <citation type="journal article" date="2011" name="J. Bacteriol.">
        <title>Complete genome sequence of Burkholderia gladioli BSR3.</title>
        <authorList>
            <person name="Seo Y.S."/>
            <person name="Lim J."/>
            <person name="Choi B.S."/>
            <person name="Kim H."/>
            <person name="Goo E."/>
            <person name="Lee B."/>
            <person name="Lim J.S."/>
            <person name="Choi I.Y."/>
            <person name="Moon J.S."/>
            <person name="Kim J."/>
            <person name="Hwang I."/>
        </authorList>
    </citation>
    <scope>NUCLEOTIDE SEQUENCE [LARGE SCALE GENOMIC DNA]</scope>
    <source>
        <strain evidence="3 4">BSR3</strain>
    </source>
</reference>
<evidence type="ECO:0000259" key="2">
    <source>
        <dbReference type="Pfam" id="PF13699"/>
    </source>
</evidence>
<dbReference type="KEGG" id="bgd:bgla_2g01800"/>
<evidence type="ECO:0000313" key="4">
    <source>
        <dbReference type="Proteomes" id="UP000008316"/>
    </source>
</evidence>
<dbReference type="RefSeq" id="WP_013688990.1">
    <property type="nucleotide sequence ID" value="NC_015376.1"/>
</dbReference>
<feature type="region of interest" description="Disordered" evidence="1">
    <location>
        <begin position="1"/>
        <end position="20"/>
    </location>
</feature>
<proteinExistence type="predicted"/>
<dbReference type="EMBL" id="CP002600">
    <property type="protein sequence ID" value="AEA62658.1"/>
    <property type="molecule type" value="Genomic_DNA"/>
</dbReference>
<feature type="compositionally biased region" description="Low complexity" evidence="1">
    <location>
        <begin position="190"/>
        <end position="199"/>
    </location>
</feature>
<feature type="domain" description="eCIS core" evidence="2">
    <location>
        <begin position="93"/>
        <end position="158"/>
    </location>
</feature>
<feature type="region of interest" description="Disordered" evidence="1">
    <location>
        <begin position="190"/>
        <end position="218"/>
    </location>
</feature>
<evidence type="ECO:0000256" key="1">
    <source>
        <dbReference type="SAM" id="MobiDB-lite"/>
    </source>
</evidence>
<keyword evidence="4" id="KW-1185">Reference proteome</keyword>
<dbReference type="Pfam" id="PF13699">
    <property type="entry name" value="eCIS_core"/>
    <property type="match status" value="1"/>
</dbReference>
<sequence>MAFAPKHTAPMPPERAGHRPVSQLRNTARLAAGEHAPASDTVGQASTAMGDYRYGGGIAPLRAAAPLTPAMPTIEPALQAPRATLGPAGGRRLPRPLRHGIEHLSGIAMDDVEVHYDSPEPARLGALAYAQGAEVHLAPGQARHLPHEAWHVVQQKQGRVAGTLQLKGSITLNDDATLEREADVMGRRAAAQGRLAAPDGPVPAEHPLDRPSSSQTGHPVIQRYGIEDVGLLEAAITGGLGAVYALYRYYRPPGRSLADLYRLVTAAGRQAGLAFAYLARWDNPNTLQLARAFGTDANGLTANQWIEVANDLGPNMAAATIEFCRIPRWTHAAIRRLAADFVTDHGVLSGPQWAQLAALVRDDEHATVSRFARIANWTLAGIAPLAQAYTARPGTLDASQWATVAAGNGADQPLIATAFCRIPNWTERSIGTLVTAFRANRNHLDADQWATVAGLMRNNYPNDAKRLCQLAGWTWQGIVQLAREFGRNRNLLNAESWCEVASRVGADQAATTAALCQLENWGKDDIDALARLFRTNAYGLTGRHWASLVGPAPISARAGIASFLSEVRAVHASATYREIEALAQEGERRFGPLAAVLPHSRAYTIVELTQILEFAEPHNDGAVNAVGPLLQAIAQHNDNTDAKHVQELLAVAVRDGQVRQATALVNTVAGRDSIQELATFVRSVQVRRSDTNAVEINALLVRVQALHAGTRLATLQPLINALAGNGTIPEITGLFNALAGRDPVAHLLPFVNSVREFHGDTAVADMSTLLLRVQHHRPATRIRDTRLLVHRVGNHGTVGEITQLVDAVAAADSIPRLTSLVEQTIARYADATVTRIRELVEAVGNLNGVCAGLSRFVTAIDGNETLPAVTAMVATAVAQLGADHLDALLPILSRAREHNTPSNVRELLLALPAIDKLTRFQDIDLRIPRFGHNNSPPDSGLINYDAAGAAIDEDADAPAPTVFHCDAWQYFLKRHSYRYFNIALVDLRNSMWHGLGDVDVVAELADSLPIAIGNHLQADRENRAAGGDNEVGAKNDGAIAHLMPLGAYADFTFSFREAHAVWNLR</sequence>
<gene>
    <name evidence="3" type="ordered locus">bgla_2g01800</name>
</gene>
<dbReference type="STRING" id="999541.bgla_2g01800"/>
<dbReference type="HOGENOM" id="CLU_288494_0_0_4"/>
<dbReference type="Proteomes" id="UP000008316">
    <property type="component" value="Chromosome 2"/>
</dbReference>
<organism evidence="3 4">
    <name type="scientific">Burkholderia gladioli (strain BSR3)</name>
    <dbReference type="NCBI Taxonomy" id="999541"/>
    <lineage>
        <taxon>Bacteria</taxon>
        <taxon>Pseudomonadati</taxon>
        <taxon>Pseudomonadota</taxon>
        <taxon>Betaproteobacteria</taxon>
        <taxon>Burkholderiales</taxon>
        <taxon>Burkholderiaceae</taxon>
        <taxon>Burkholderia</taxon>
    </lineage>
</organism>
<name>F2LK33_BURGS</name>
<accession>F2LK33</accession>
<dbReference type="InterPro" id="IPR025295">
    <property type="entry name" value="eCIS_core_dom"/>
</dbReference>
<evidence type="ECO:0000313" key="3">
    <source>
        <dbReference type="EMBL" id="AEA62658.1"/>
    </source>
</evidence>
<dbReference type="AlphaFoldDB" id="F2LK33"/>
<dbReference type="eggNOG" id="COG3177">
    <property type="taxonomic scope" value="Bacteria"/>
</dbReference>
<protein>
    <recommendedName>
        <fullName evidence="2">eCIS core domain-containing protein</fullName>
    </recommendedName>
</protein>